<evidence type="ECO:0000313" key="1">
    <source>
        <dbReference type="EMBL" id="AFS53880.1"/>
    </source>
</evidence>
<protein>
    <submittedName>
        <fullName evidence="1">Uncharacterized protein</fullName>
    </submittedName>
</protein>
<dbReference type="RefSeq" id="WP_014961385.1">
    <property type="nucleotide sequence ID" value="NC_018649.1"/>
</dbReference>
<gene>
    <name evidence="1" type="ordered locus">LFML04_1678</name>
</gene>
<dbReference type="EMBL" id="CP002919">
    <property type="protein sequence ID" value="AFS53880.1"/>
    <property type="molecule type" value="Genomic_DNA"/>
</dbReference>
<dbReference type="Proteomes" id="UP000006177">
    <property type="component" value="Chromosome"/>
</dbReference>
<accession>J9ZBJ3</accession>
<dbReference type="AlphaFoldDB" id="J9ZBJ3"/>
<evidence type="ECO:0000313" key="2">
    <source>
        <dbReference type="Proteomes" id="UP000006177"/>
    </source>
</evidence>
<dbReference type="STRING" id="1048260.LFML04_1678"/>
<dbReference type="PATRIC" id="fig|1048260.3.peg.1796"/>
<name>J9ZBJ3_LEPFM</name>
<dbReference type="KEGG" id="lfi:LFML04_1678"/>
<organism evidence="1 2">
    <name type="scientific">Leptospirillum ferriphilum (strain ML-04)</name>
    <dbReference type="NCBI Taxonomy" id="1048260"/>
    <lineage>
        <taxon>Bacteria</taxon>
        <taxon>Pseudomonadati</taxon>
        <taxon>Nitrospirota</taxon>
        <taxon>Nitrospiria</taxon>
        <taxon>Nitrospirales</taxon>
        <taxon>Nitrospiraceae</taxon>
        <taxon>Leptospirillum</taxon>
    </lineage>
</organism>
<dbReference type="HOGENOM" id="CLU_1667221_0_0_0"/>
<proteinExistence type="predicted"/>
<reference evidence="1 2" key="1">
    <citation type="journal article" date="2011" name="J. Microbiol.">
        <title>Complete genome of Leptospirillum ferriphilum ML-04 provides insight into its physiology and environmental adaptation.</title>
        <authorList>
            <person name="Mi S."/>
            <person name="Song J."/>
            <person name="Lin J."/>
            <person name="Che Y."/>
            <person name="Zheng H."/>
            <person name="Lin J."/>
        </authorList>
    </citation>
    <scope>NUCLEOTIDE SEQUENCE [LARGE SCALE GENOMIC DNA]</scope>
    <source>
        <strain evidence="1 2">ML-04</strain>
    </source>
</reference>
<sequence length="158" mass="17317">MNNENLEKDLECVGSFSVPPPSFQDRALGIAARAGRVMIRIGKVGLVLVVVATAAVTWGNREWTEDLNRQVDFLLKVATSPDRSWVAREVAVKGGKDLVPGRTVPTDKFVCGRSGSIPKECTPDPYVARTTELCIFPVVPGKFEMPRLCPESILHPEK</sequence>